<feature type="binding site" evidence="7">
    <location>
        <position position="22"/>
    </location>
    <ligand>
        <name>Ca(2+)</name>
        <dbReference type="ChEBI" id="CHEBI:29108"/>
    </ligand>
</feature>
<evidence type="ECO:0000256" key="5">
    <source>
        <dbReference type="ARBA" id="ARBA00022989"/>
    </source>
</evidence>
<dbReference type="GO" id="GO:0046872">
    <property type="term" value="F:metal ion binding"/>
    <property type="evidence" value="ECO:0007669"/>
    <property type="project" value="UniProtKB-KW"/>
</dbReference>
<dbReference type="InterPro" id="IPR008901">
    <property type="entry name" value="ACER"/>
</dbReference>
<evidence type="ECO:0000256" key="9">
    <source>
        <dbReference type="SAM" id="Phobius"/>
    </source>
</evidence>
<feature type="binding site" evidence="7">
    <location>
        <position position="25"/>
    </location>
    <ligand>
        <name>Ca(2+)</name>
        <dbReference type="ChEBI" id="CHEBI:29108"/>
    </ligand>
</feature>
<feature type="binding site" evidence="8">
    <location>
        <position position="85"/>
    </location>
    <ligand>
        <name>Zn(2+)</name>
        <dbReference type="ChEBI" id="CHEBI:29105"/>
        <note>catalytic</note>
    </ligand>
</feature>
<evidence type="ECO:0000256" key="1">
    <source>
        <dbReference type="ARBA" id="ARBA00004141"/>
    </source>
</evidence>
<gene>
    <name evidence="10" type="ORF">CcCBS67573_g00780</name>
</gene>
<keyword evidence="4" id="KW-0378">Hydrolase</keyword>
<evidence type="ECO:0008006" key="12">
    <source>
        <dbReference type="Google" id="ProtNLM"/>
    </source>
</evidence>
<dbReference type="OrthoDB" id="187171at2759"/>
<evidence type="ECO:0000256" key="8">
    <source>
        <dbReference type="PIRSR" id="PIRSR608901-2"/>
    </source>
</evidence>
<feature type="binding site" evidence="7">
    <location>
        <position position="23"/>
    </location>
    <ligand>
        <name>Ca(2+)</name>
        <dbReference type="ChEBI" id="CHEBI:29108"/>
    </ligand>
</feature>
<evidence type="ECO:0000256" key="4">
    <source>
        <dbReference type="ARBA" id="ARBA00022801"/>
    </source>
</evidence>
<feature type="transmembrane region" description="Helical" evidence="9">
    <location>
        <begin position="123"/>
        <end position="141"/>
    </location>
</feature>
<sequence length="206" mass="23124">MGFGLRPAGNDGRWGPPTSTLDWCEENYVVTPLIAEFWNATSNLFFILLTVVGLFSVHELGVTEARVYLSLWSIGAVGMGSFLFHSSLWYETQMMDELPMIYGTCISVFALLRVFPETNRNNHWLALGLFLYSAAVTAMYLKLNNPVFHEVCYGIIAAILFLTPAAHIRHMNKNYPQYSDKISGLWNLYCVAWDSGTSGISVEDCV</sequence>
<comment type="caution">
    <text evidence="10">The sequence shown here is derived from an EMBL/GenBank/DDBJ whole genome shotgun (WGS) entry which is preliminary data.</text>
</comment>
<dbReference type="PANTHER" id="PTHR46187">
    <property type="entry name" value="ALKALINE CERAMIDASE 3"/>
    <property type="match status" value="1"/>
</dbReference>
<dbReference type="GO" id="GO:0071602">
    <property type="term" value="P:phytosphingosine biosynthetic process"/>
    <property type="evidence" value="ECO:0007669"/>
    <property type="project" value="TreeGrafter"/>
</dbReference>
<name>A0A507FRT9_9FUNG</name>
<dbReference type="Pfam" id="PF05875">
    <property type="entry name" value="Ceramidase"/>
    <property type="match status" value="1"/>
</dbReference>
<evidence type="ECO:0000313" key="10">
    <source>
        <dbReference type="EMBL" id="TPX77946.1"/>
    </source>
</evidence>
<dbReference type="GO" id="GO:0006672">
    <property type="term" value="P:ceramide metabolic process"/>
    <property type="evidence" value="ECO:0007669"/>
    <property type="project" value="InterPro"/>
</dbReference>
<evidence type="ECO:0000256" key="3">
    <source>
        <dbReference type="ARBA" id="ARBA00022692"/>
    </source>
</evidence>
<comment type="cofactor">
    <cofactor evidence="8">
        <name>Zn(2+)</name>
        <dbReference type="ChEBI" id="CHEBI:29105"/>
    </cofactor>
</comment>
<dbReference type="EMBL" id="QEAP01000011">
    <property type="protein sequence ID" value="TPX77946.1"/>
    <property type="molecule type" value="Genomic_DNA"/>
</dbReference>
<comment type="similarity">
    <text evidence="2">Belongs to the alkaline ceramidase family.</text>
</comment>
<feature type="binding site" evidence="7">
    <location>
        <position position="27"/>
    </location>
    <ligand>
        <name>Ca(2+)</name>
        <dbReference type="ChEBI" id="CHEBI:29108"/>
    </ligand>
</feature>
<comment type="subcellular location">
    <subcellularLocation>
        <location evidence="1">Membrane</location>
        <topology evidence="1">Multi-pass membrane protein</topology>
    </subcellularLocation>
</comment>
<accession>A0A507FRT9</accession>
<feature type="transmembrane region" description="Helical" evidence="9">
    <location>
        <begin position="37"/>
        <end position="57"/>
    </location>
</feature>
<proteinExistence type="inferred from homology"/>
<dbReference type="GO" id="GO:0016811">
    <property type="term" value="F:hydrolase activity, acting on carbon-nitrogen (but not peptide) bonds, in linear amides"/>
    <property type="evidence" value="ECO:0007669"/>
    <property type="project" value="InterPro"/>
</dbReference>
<keyword evidence="7" id="KW-0106">Calcium</keyword>
<evidence type="ECO:0000256" key="7">
    <source>
        <dbReference type="PIRSR" id="PIRSR608901-1"/>
    </source>
</evidence>
<feature type="binding site" evidence="7">
    <location>
        <position position="36"/>
    </location>
    <ligand>
        <name>Ca(2+)</name>
        <dbReference type="ChEBI" id="CHEBI:29108"/>
    </ligand>
</feature>
<evidence type="ECO:0000256" key="6">
    <source>
        <dbReference type="ARBA" id="ARBA00023136"/>
    </source>
</evidence>
<organism evidence="10 11">
    <name type="scientific">Chytriomyces confervae</name>
    <dbReference type="NCBI Taxonomy" id="246404"/>
    <lineage>
        <taxon>Eukaryota</taxon>
        <taxon>Fungi</taxon>
        <taxon>Fungi incertae sedis</taxon>
        <taxon>Chytridiomycota</taxon>
        <taxon>Chytridiomycota incertae sedis</taxon>
        <taxon>Chytridiomycetes</taxon>
        <taxon>Chytridiales</taxon>
        <taxon>Chytriomycetaceae</taxon>
        <taxon>Chytriomyces</taxon>
    </lineage>
</organism>
<feature type="transmembrane region" description="Helical" evidence="9">
    <location>
        <begin position="69"/>
        <end position="88"/>
    </location>
</feature>
<keyword evidence="7" id="KW-0479">Metal-binding</keyword>
<feature type="transmembrane region" description="Helical" evidence="9">
    <location>
        <begin position="147"/>
        <end position="168"/>
    </location>
</feature>
<feature type="transmembrane region" description="Helical" evidence="9">
    <location>
        <begin position="100"/>
        <end position="116"/>
    </location>
</feature>
<dbReference type="STRING" id="246404.A0A507FRT9"/>
<keyword evidence="6 9" id="KW-0472">Membrane</keyword>
<dbReference type="PANTHER" id="PTHR46187:SF3">
    <property type="entry name" value="ALKALINE CERAMIDASE 3"/>
    <property type="match status" value="1"/>
</dbReference>
<keyword evidence="3 9" id="KW-0812">Transmembrane</keyword>
<dbReference type="GO" id="GO:0005789">
    <property type="term" value="C:endoplasmic reticulum membrane"/>
    <property type="evidence" value="ECO:0007669"/>
    <property type="project" value="TreeGrafter"/>
</dbReference>
<keyword evidence="5 9" id="KW-1133">Transmembrane helix</keyword>
<evidence type="ECO:0000313" key="11">
    <source>
        <dbReference type="Proteomes" id="UP000320333"/>
    </source>
</evidence>
<keyword evidence="11" id="KW-1185">Reference proteome</keyword>
<dbReference type="AlphaFoldDB" id="A0A507FRT9"/>
<evidence type="ECO:0000256" key="2">
    <source>
        <dbReference type="ARBA" id="ARBA00009780"/>
    </source>
</evidence>
<protein>
    <recommendedName>
        <fullName evidence="12">Ceramidase</fullName>
    </recommendedName>
</protein>
<dbReference type="Proteomes" id="UP000320333">
    <property type="component" value="Unassembled WGS sequence"/>
</dbReference>
<keyword evidence="8" id="KW-0862">Zinc</keyword>
<reference evidence="10 11" key="1">
    <citation type="journal article" date="2019" name="Sci. Rep.">
        <title>Comparative genomics of chytrid fungi reveal insights into the obligate biotrophic and pathogenic lifestyle of Synchytrium endobioticum.</title>
        <authorList>
            <person name="van de Vossenberg B.T.L.H."/>
            <person name="Warris S."/>
            <person name="Nguyen H.D.T."/>
            <person name="van Gent-Pelzer M.P.E."/>
            <person name="Joly D.L."/>
            <person name="van de Geest H.C."/>
            <person name="Bonants P.J.M."/>
            <person name="Smith D.S."/>
            <person name="Levesque C.A."/>
            <person name="van der Lee T.A.J."/>
        </authorList>
    </citation>
    <scope>NUCLEOTIDE SEQUENCE [LARGE SCALE GENOMIC DNA]</scope>
    <source>
        <strain evidence="10 11">CBS 675.73</strain>
    </source>
</reference>